<dbReference type="OrthoDB" id="9802264at2"/>
<sequence length="336" mass="37407">MKKTSTEPLLDVKGLKKHYPQKKGWLPGKGGVVRAVDGVSFKVLPGETLGIVGESGCGKSTTGQMITKLLEPTEGEIVFQGRNLAELSNQELRKVRRDLQFVFQDPYSSLNPRMKVFDIIAEPLQVHGLAKGEALRNEVYRLLQTVGLGPHLVDRHPHEFSGGQRQRIGIARALAMKPKLVVCDEPVSALDVSIQAQILNLLKDLQEQFELTYIFIAHGLPSVKHISDRIAVMYLGKIVELAPREDLFNRSLHPYTEALLEAVPVPDPRLRKERILLSGEMPSPANPPSGCAFHPRCPYAVERCRIEAPLLQEYNEGHFAACHFPTVHSKDKEGAR</sequence>
<reference evidence="6 7" key="1">
    <citation type="submission" date="2018-11" db="EMBL/GenBank/DDBJ databases">
        <title>Genome sequencing of Paenibacillus lentus DSM25539(T).</title>
        <authorList>
            <person name="Kook J.-K."/>
            <person name="Park S.-N."/>
            <person name="Lim Y.K."/>
        </authorList>
    </citation>
    <scope>NUCLEOTIDE SEQUENCE [LARGE SCALE GENOMIC DNA]</scope>
    <source>
        <strain evidence="6 7">DSM 25539</strain>
    </source>
</reference>
<evidence type="ECO:0000259" key="5">
    <source>
        <dbReference type="PROSITE" id="PS50893"/>
    </source>
</evidence>
<evidence type="ECO:0000256" key="1">
    <source>
        <dbReference type="ARBA" id="ARBA00005417"/>
    </source>
</evidence>
<dbReference type="RefSeq" id="WP_125084119.1">
    <property type="nucleotide sequence ID" value="NZ_CP034248.1"/>
</dbReference>
<dbReference type="NCBIfam" id="TIGR01727">
    <property type="entry name" value="oligo_HPY"/>
    <property type="match status" value="1"/>
</dbReference>
<dbReference type="GO" id="GO:0015833">
    <property type="term" value="P:peptide transport"/>
    <property type="evidence" value="ECO:0007669"/>
    <property type="project" value="InterPro"/>
</dbReference>
<dbReference type="Proteomes" id="UP000273145">
    <property type="component" value="Chromosome"/>
</dbReference>
<keyword evidence="2" id="KW-0813">Transport</keyword>
<evidence type="ECO:0000256" key="3">
    <source>
        <dbReference type="ARBA" id="ARBA00022741"/>
    </source>
</evidence>
<dbReference type="GO" id="GO:0005524">
    <property type="term" value="F:ATP binding"/>
    <property type="evidence" value="ECO:0007669"/>
    <property type="project" value="UniProtKB-KW"/>
</dbReference>
<comment type="similarity">
    <text evidence="1">Belongs to the ABC transporter superfamily.</text>
</comment>
<dbReference type="KEGG" id="plen:EIM92_18745"/>
<keyword evidence="4 6" id="KW-0067">ATP-binding</keyword>
<keyword evidence="7" id="KW-1185">Reference proteome</keyword>
<dbReference type="InterPro" id="IPR027417">
    <property type="entry name" value="P-loop_NTPase"/>
</dbReference>
<dbReference type="GO" id="GO:0055085">
    <property type="term" value="P:transmembrane transport"/>
    <property type="evidence" value="ECO:0007669"/>
    <property type="project" value="UniProtKB-ARBA"/>
</dbReference>
<name>A0A3Q8SD54_9BACL</name>
<dbReference type="PANTHER" id="PTHR43776:SF7">
    <property type="entry name" value="D,D-DIPEPTIDE TRANSPORT ATP-BINDING PROTEIN DDPF-RELATED"/>
    <property type="match status" value="1"/>
</dbReference>
<feature type="domain" description="ABC transporter" evidence="5">
    <location>
        <begin position="10"/>
        <end position="260"/>
    </location>
</feature>
<dbReference type="InterPro" id="IPR050319">
    <property type="entry name" value="ABC_transp_ATP-bind"/>
</dbReference>
<dbReference type="EMBL" id="CP034248">
    <property type="protein sequence ID" value="AZK47952.1"/>
    <property type="molecule type" value="Genomic_DNA"/>
</dbReference>
<dbReference type="NCBIfam" id="NF008453">
    <property type="entry name" value="PRK11308.1"/>
    <property type="match status" value="1"/>
</dbReference>
<gene>
    <name evidence="6" type="ORF">EIM92_18745</name>
</gene>
<dbReference type="FunFam" id="3.40.50.300:FF:000016">
    <property type="entry name" value="Oligopeptide ABC transporter ATP-binding component"/>
    <property type="match status" value="1"/>
</dbReference>
<dbReference type="AlphaFoldDB" id="A0A3Q8SD54"/>
<proteinExistence type="inferred from homology"/>
<evidence type="ECO:0000313" key="7">
    <source>
        <dbReference type="Proteomes" id="UP000273145"/>
    </source>
</evidence>
<evidence type="ECO:0000256" key="4">
    <source>
        <dbReference type="ARBA" id="ARBA00022840"/>
    </source>
</evidence>
<evidence type="ECO:0000313" key="6">
    <source>
        <dbReference type="EMBL" id="AZK47952.1"/>
    </source>
</evidence>
<dbReference type="Pfam" id="PF00005">
    <property type="entry name" value="ABC_tran"/>
    <property type="match status" value="1"/>
</dbReference>
<dbReference type="PANTHER" id="PTHR43776">
    <property type="entry name" value="TRANSPORT ATP-BINDING PROTEIN"/>
    <property type="match status" value="1"/>
</dbReference>
<keyword evidence="3" id="KW-0547">Nucleotide-binding</keyword>
<dbReference type="CDD" id="cd03257">
    <property type="entry name" value="ABC_NikE_OppD_transporters"/>
    <property type="match status" value="1"/>
</dbReference>
<dbReference type="SMART" id="SM00382">
    <property type="entry name" value="AAA"/>
    <property type="match status" value="1"/>
</dbReference>
<organism evidence="6 7">
    <name type="scientific">Paenibacillus lentus</name>
    <dbReference type="NCBI Taxonomy" id="1338368"/>
    <lineage>
        <taxon>Bacteria</taxon>
        <taxon>Bacillati</taxon>
        <taxon>Bacillota</taxon>
        <taxon>Bacilli</taxon>
        <taxon>Bacillales</taxon>
        <taxon>Paenibacillaceae</taxon>
        <taxon>Paenibacillus</taxon>
    </lineage>
</organism>
<dbReference type="InterPro" id="IPR003593">
    <property type="entry name" value="AAA+_ATPase"/>
</dbReference>
<dbReference type="SUPFAM" id="SSF52540">
    <property type="entry name" value="P-loop containing nucleoside triphosphate hydrolases"/>
    <property type="match status" value="1"/>
</dbReference>
<dbReference type="Pfam" id="PF08352">
    <property type="entry name" value="oligo_HPY"/>
    <property type="match status" value="1"/>
</dbReference>
<evidence type="ECO:0000256" key="2">
    <source>
        <dbReference type="ARBA" id="ARBA00022448"/>
    </source>
</evidence>
<dbReference type="InterPro" id="IPR003439">
    <property type="entry name" value="ABC_transporter-like_ATP-bd"/>
</dbReference>
<dbReference type="InterPro" id="IPR017871">
    <property type="entry name" value="ABC_transporter-like_CS"/>
</dbReference>
<dbReference type="PROSITE" id="PS00211">
    <property type="entry name" value="ABC_TRANSPORTER_1"/>
    <property type="match status" value="1"/>
</dbReference>
<dbReference type="GO" id="GO:0016887">
    <property type="term" value="F:ATP hydrolysis activity"/>
    <property type="evidence" value="ECO:0007669"/>
    <property type="project" value="InterPro"/>
</dbReference>
<dbReference type="InterPro" id="IPR013563">
    <property type="entry name" value="Oligopep_ABC_C"/>
</dbReference>
<accession>A0A3Q8SD54</accession>
<dbReference type="PROSITE" id="PS50893">
    <property type="entry name" value="ABC_TRANSPORTER_2"/>
    <property type="match status" value="1"/>
</dbReference>
<protein>
    <submittedName>
        <fullName evidence="6">Dipeptide ABC transporter ATP-binding protein</fullName>
    </submittedName>
</protein>
<dbReference type="Gene3D" id="3.40.50.300">
    <property type="entry name" value="P-loop containing nucleotide triphosphate hydrolases"/>
    <property type="match status" value="1"/>
</dbReference>